<feature type="transmembrane region" description="Helical" evidence="2">
    <location>
        <begin position="340"/>
        <end position="362"/>
    </location>
</feature>
<feature type="transmembrane region" description="Helical" evidence="2">
    <location>
        <begin position="12"/>
        <end position="32"/>
    </location>
</feature>
<feature type="compositionally biased region" description="Basic and acidic residues" evidence="1">
    <location>
        <begin position="517"/>
        <end position="532"/>
    </location>
</feature>
<dbReference type="EMBL" id="JARBDR010000246">
    <property type="protein sequence ID" value="KAJ8316948.1"/>
    <property type="molecule type" value="Genomic_DNA"/>
</dbReference>
<keyword evidence="4" id="KW-1185">Reference proteome</keyword>
<feature type="region of interest" description="Disordered" evidence="1">
    <location>
        <begin position="681"/>
        <end position="703"/>
    </location>
</feature>
<evidence type="ECO:0000313" key="3">
    <source>
        <dbReference type="EMBL" id="KAJ8316948.1"/>
    </source>
</evidence>
<feature type="compositionally biased region" description="Basic and acidic residues" evidence="1">
    <location>
        <begin position="749"/>
        <end position="758"/>
    </location>
</feature>
<feature type="transmembrane region" description="Helical" evidence="2">
    <location>
        <begin position="58"/>
        <end position="79"/>
    </location>
</feature>
<gene>
    <name evidence="3" type="ORF">KUTeg_004852</name>
</gene>
<feature type="compositionally biased region" description="Basic and acidic residues" evidence="1">
    <location>
        <begin position="716"/>
        <end position="730"/>
    </location>
</feature>
<feature type="region of interest" description="Disordered" evidence="1">
    <location>
        <begin position="444"/>
        <end position="543"/>
    </location>
</feature>
<evidence type="ECO:0000256" key="2">
    <source>
        <dbReference type="SAM" id="Phobius"/>
    </source>
</evidence>
<feature type="compositionally biased region" description="Polar residues" evidence="1">
    <location>
        <begin position="759"/>
        <end position="774"/>
    </location>
</feature>
<evidence type="ECO:0008006" key="5">
    <source>
        <dbReference type="Google" id="ProtNLM"/>
    </source>
</evidence>
<feature type="compositionally biased region" description="Polar residues" evidence="1">
    <location>
        <begin position="690"/>
        <end position="702"/>
    </location>
</feature>
<feature type="region of interest" description="Disordered" evidence="1">
    <location>
        <begin position="716"/>
        <end position="785"/>
    </location>
</feature>
<reference evidence="3 4" key="1">
    <citation type="submission" date="2022-12" db="EMBL/GenBank/DDBJ databases">
        <title>Chromosome-level genome of Tegillarca granosa.</title>
        <authorList>
            <person name="Kim J."/>
        </authorList>
    </citation>
    <scope>NUCLEOTIDE SEQUENCE [LARGE SCALE GENOMIC DNA]</scope>
    <source>
        <strain evidence="3">Teg-2019</strain>
        <tissue evidence="3">Adductor muscle</tissue>
    </source>
</reference>
<feature type="transmembrane region" description="Helical" evidence="2">
    <location>
        <begin position="237"/>
        <end position="262"/>
    </location>
</feature>
<keyword evidence="2" id="KW-0812">Transmembrane</keyword>
<organism evidence="3 4">
    <name type="scientific">Tegillarca granosa</name>
    <name type="common">Malaysian cockle</name>
    <name type="synonym">Anadara granosa</name>
    <dbReference type="NCBI Taxonomy" id="220873"/>
    <lineage>
        <taxon>Eukaryota</taxon>
        <taxon>Metazoa</taxon>
        <taxon>Spiralia</taxon>
        <taxon>Lophotrochozoa</taxon>
        <taxon>Mollusca</taxon>
        <taxon>Bivalvia</taxon>
        <taxon>Autobranchia</taxon>
        <taxon>Pteriomorphia</taxon>
        <taxon>Arcoida</taxon>
        <taxon>Arcoidea</taxon>
        <taxon>Arcidae</taxon>
        <taxon>Tegillarca</taxon>
    </lineage>
</organism>
<keyword evidence="2" id="KW-0472">Membrane</keyword>
<feature type="transmembrane region" description="Helical" evidence="2">
    <location>
        <begin position="374"/>
        <end position="397"/>
    </location>
</feature>
<comment type="caution">
    <text evidence="3">The sequence shown here is derived from an EMBL/GenBank/DDBJ whole genome shotgun (WGS) entry which is preliminary data.</text>
</comment>
<feature type="compositionally biased region" description="Basic and acidic residues" evidence="1">
    <location>
        <begin position="632"/>
        <end position="644"/>
    </location>
</feature>
<dbReference type="PANTHER" id="PTHR21579">
    <property type="entry name" value="PROTEIN TINCAR"/>
    <property type="match status" value="1"/>
</dbReference>
<feature type="transmembrane region" description="Helical" evidence="2">
    <location>
        <begin position="209"/>
        <end position="231"/>
    </location>
</feature>
<feature type="region of interest" description="Disordered" evidence="1">
    <location>
        <begin position="632"/>
        <end position="655"/>
    </location>
</feature>
<keyword evidence="2" id="KW-1133">Transmembrane helix</keyword>
<proteinExistence type="predicted"/>
<dbReference type="PANTHER" id="PTHR21579:SF20">
    <property type="entry name" value="PROTEIN TINCAR"/>
    <property type="match status" value="1"/>
</dbReference>
<feature type="compositionally biased region" description="Polar residues" evidence="1">
    <location>
        <begin position="451"/>
        <end position="461"/>
    </location>
</feature>
<evidence type="ECO:0000313" key="4">
    <source>
        <dbReference type="Proteomes" id="UP001217089"/>
    </source>
</evidence>
<protein>
    <recommendedName>
        <fullName evidence="5">Protein tincar</fullName>
    </recommendedName>
</protein>
<dbReference type="InterPro" id="IPR053291">
    <property type="entry name" value="Ommatidial_diff-associated"/>
</dbReference>
<accession>A0ABQ9FML1</accession>
<dbReference type="Proteomes" id="UP001217089">
    <property type="component" value="Unassembled WGS sequence"/>
</dbReference>
<feature type="transmembrane region" description="Helical" evidence="2">
    <location>
        <begin position="283"/>
        <end position="303"/>
    </location>
</feature>
<sequence length="785" mass="89118">MVELAPKSTCLNSLGSIIYCIIAIGVQIYIAYDAITDYNQALLQKWTGGYPLELGMKLGLAIVGLMFIPLFIATCVFRVGNYANDGYKLGRDHALYPLTGLIVNKINNDIVKRLWQHFCPFSQTLHLLIALCLLLPETMCTAAEVKHGLKSPDYVWTSDLDFLFTSDRHYRSDVIGRLNETLSEDNTTVIVNKYLKLLITSNHAEPVSVAFLNFVFAFIAFSIRYASVFWYTNKGLAFIFVTQLLFMSINSLFTFAGITVLYKISSNILIYERNVHLILGNSAIMGLYIGSGVIVLFSTIIIFEYGSHYFREKFEVFDRKHNPESYVKQSIIVKGPCNGYVTHTCAMVALAFMVCLKGPLLYDLISVYRVTKDGLLLSSIVVDVCYLVFWILFWILLTIKQQWLFRILDYAPVGQTIFMIKSDSLIKTPSISVGSIELKDVHMHKRKRPSSLPSCDITPSESGFDEGEQAPSSEDERFELSLPPVSENPNGSMDHLSANDIVMRRNRNRRSVPQRVTFHDTVRHSFSSDDIGRYPPRSRSSLQEDPRMMNVIADVHGGQGQSRRSPYRHPEIANIRATDNYSSARSFNPGRRYSARDEYLSNGNDICGSSDDIRSNISEPVTVRPIYRRRVRSAERPPRVHSYAEGRTTPQKQINDYTYKPSNIQKAEEMETRRQIEGLLNSHESDGSRETITQSNQDNSDSQIDKEIMKIIDNKKCQQPFKEKQPDIVPKDNSSSNKFFPRPLKFVPKKSEITRRDSANYSMTSSQDTSSNESDPNHPSLCSQV</sequence>
<evidence type="ECO:0000256" key="1">
    <source>
        <dbReference type="SAM" id="MobiDB-lite"/>
    </source>
</evidence>
<name>A0ABQ9FML1_TEGGR</name>